<accession>A0A2A6BLG7</accession>
<dbReference type="PROSITE" id="PS50097">
    <property type="entry name" value="BTB"/>
    <property type="match status" value="1"/>
</dbReference>
<name>A0A2A6BLG7_PRIPA</name>
<dbReference type="EnsemblMetazoa" id="PPA35752.1">
    <property type="protein sequence ID" value="PPA35752.1"/>
    <property type="gene ID" value="WBGene00274121"/>
</dbReference>
<organism evidence="1 2">
    <name type="scientific">Pristionchus pacificus</name>
    <name type="common">Parasitic nematode worm</name>
    <dbReference type="NCBI Taxonomy" id="54126"/>
    <lineage>
        <taxon>Eukaryota</taxon>
        <taxon>Metazoa</taxon>
        <taxon>Ecdysozoa</taxon>
        <taxon>Nematoda</taxon>
        <taxon>Chromadorea</taxon>
        <taxon>Rhabditida</taxon>
        <taxon>Rhabditina</taxon>
        <taxon>Diplogasteromorpha</taxon>
        <taxon>Diplogasteroidea</taxon>
        <taxon>Neodiplogasteridae</taxon>
        <taxon>Pristionchus</taxon>
    </lineage>
</organism>
<dbReference type="InterPro" id="IPR000210">
    <property type="entry name" value="BTB/POZ_dom"/>
</dbReference>
<dbReference type="CDD" id="cd18186">
    <property type="entry name" value="BTB_POZ_ZBTB_KLHL-like"/>
    <property type="match status" value="1"/>
</dbReference>
<dbReference type="AlphaFoldDB" id="A0A2A6BLG7"/>
<dbReference type="SUPFAM" id="SSF54695">
    <property type="entry name" value="POZ domain"/>
    <property type="match status" value="1"/>
</dbReference>
<dbReference type="PANTHER" id="PTHR47022:SF1">
    <property type="entry name" value="BTB AND MATH DOMAIN-CONTAINING PROTEIN 36-RELATED"/>
    <property type="match status" value="1"/>
</dbReference>
<reference evidence="2" key="1">
    <citation type="journal article" date="2008" name="Nat. Genet.">
        <title>The Pristionchus pacificus genome provides a unique perspective on nematode lifestyle and parasitism.</title>
        <authorList>
            <person name="Dieterich C."/>
            <person name="Clifton S.W."/>
            <person name="Schuster L.N."/>
            <person name="Chinwalla A."/>
            <person name="Delehaunty K."/>
            <person name="Dinkelacker I."/>
            <person name="Fulton L."/>
            <person name="Fulton R."/>
            <person name="Godfrey J."/>
            <person name="Minx P."/>
            <person name="Mitreva M."/>
            <person name="Roeseler W."/>
            <person name="Tian H."/>
            <person name="Witte H."/>
            <person name="Yang S.P."/>
            <person name="Wilson R.K."/>
            <person name="Sommer R.J."/>
        </authorList>
    </citation>
    <scope>NUCLEOTIDE SEQUENCE [LARGE SCALE GENOMIC DNA]</scope>
    <source>
        <strain evidence="2">PS312</strain>
    </source>
</reference>
<dbReference type="CDD" id="cd00121">
    <property type="entry name" value="MATH"/>
    <property type="match status" value="1"/>
</dbReference>
<dbReference type="Gene3D" id="2.60.210.10">
    <property type="entry name" value="Apoptosis, Tumor Necrosis Factor Receptor Associated Protein 2, Chain A"/>
    <property type="match status" value="1"/>
</dbReference>
<evidence type="ECO:0000313" key="2">
    <source>
        <dbReference type="Proteomes" id="UP000005239"/>
    </source>
</evidence>
<dbReference type="InterPro" id="IPR008974">
    <property type="entry name" value="TRAF-like"/>
</dbReference>
<dbReference type="InterPro" id="IPR011333">
    <property type="entry name" value="SKP1/BTB/POZ_sf"/>
</dbReference>
<gene>
    <name evidence="1" type="primary">WBGene00274121</name>
</gene>
<keyword evidence="2" id="KW-1185">Reference proteome</keyword>
<dbReference type="Proteomes" id="UP000005239">
    <property type="component" value="Unassembled WGS sequence"/>
</dbReference>
<sequence>MWKCEGKVDLIPIRADGARSTRCYEMAFLRSKVLKDPEFVLLIDENAPELASGTIEPNAYYMSVVVERKIDSTNVAYANFTLCCQGRPNSTWKCDGEVVMRPICANGAASWFVTKAYKINGKITVEFRINYFNEECGELIADPDKFLVPNNRSDIVLLVKNKRIHVSKEFLAINSPVFESLFFGDYVEKEKGEIEIKDVDYEEFMDLLYVIYPGSFDITDYSVEHVMKLADRFQMKRVLDQSMIHLIQSKGFGIMKKFKLRDFREPRTKQRFIRLERVAVQVEIHLLQFLNHFLLFRILKQSILELHKIETDLSKNEADKKELEAVTAQAKLKAESDQKEMDGYKREMEAATAKLVERDKSAAAFKDVITLKNAKIRQLEVELMKVQAESDFHRDKVKSMVEAESTNGVAALQLKVHQLTTESELIKNEIDRYESVITKLTAESNELNKELQSERAKIRQLEVELAKVGAESAVYQEKVKSIVAAELTNGVAGLQIKLERLTTESEFRKSEIDRYKKELAETTTKSKTVSNDLHKSLKTDRAKIRQLEIDLANAQAQSAVYQISLMAKATVNELVEAFGKAFSDREKDLSIRIFEPYLAIIQTQKDELVKKDMEIEKMAKATVNEAFGESELEAVIANANLKAESHKKEIDGYKRELEAVTAKFMHEHSCLSEELKKSRTEIDVYKAERDKSTAAFKDVITLKNAKIRQLEVELVKVQTESGFYQEKAKSMVEAESTNGIVALQLQLQQFKTEAEFRKNEIDRYQNELKDMAHKSKTESEELNNFLQSERAKIRQLEFELVKFKTESFVYKNELSSKALAEASEINAVQKKIVEIKGMLERKGEDNSDTSETVIRARFTDISKLRGEYVYSQSSRYCGIDWSIALRRANGHLQFHFGGHKSGKWSCSVFAEIQLISQKSVEIVHCAELNAVFNDDNRMWGTDFISFKVDLVNRENGFVKDDSIIIAVNFRAFPSKMSSNELVEAFVKIQTQKDELEKKDKEIEKCKSELESFIANANLKAESDKKEIDGYKRELETVTVKLTHENYSL</sequence>
<dbReference type="InterPro" id="IPR002083">
    <property type="entry name" value="MATH/TRAF_dom"/>
</dbReference>
<dbReference type="SUPFAM" id="SSF49599">
    <property type="entry name" value="TRAF domain-like"/>
    <property type="match status" value="1"/>
</dbReference>
<accession>A0A8R1UQ16</accession>
<proteinExistence type="predicted"/>
<protein>
    <submittedName>
        <fullName evidence="1">BTB domain-containing protein</fullName>
    </submittedName>
</protein>
<reference evidence="1" key="2">
    <citation type="submission" date="2022-06" db="UniProtKB">
        <authorList>
            <consortium name="EnsemblMetazoa"/>
        </authorList>
    </citation>
    <scope>IDENTIFICATION</scope>
    <source>
        <strain evidence="1">PS312</strain>
    </source>
</reference>
<dbReference type="Gene3D" id="3.30.710.10">
    <property type="entry name" value="Potassium Channel Kv1.1, Chain A"/>
    <property type="match status" value="1"/>
</dbReference>
<dbReference type="Pfam" id="PF00917">
    <property type="entry name" value="MATH"/>
    <property type="match status" value="1"/>
</dbReference>
<dbReference type="PANTHER" id="PTHR47022">
    <property type="entry name" value="BTB AND MATH DOMAIN-CONTAINING PROTEIN 36-RELATED"/>
    <property type="match status" value="1"/>
</dbReference>
<dbReference type="Pfam" id="PF00651">
    <property type="entry name" value="BTB"/>
    <property type="match status" value="1"/>
</dbReference>
<evidence type="ECO:0000313" key="1">
    <source>
        <dbReference type="EnsemblMetazoa" id="PPA35752.1"/>
    </source>
</evidence>
<dbReference type="SMART" id="SM00225">
    <property type="entry name" value="BTB"/>
    <property type="match status" value="1"/>
</dbReference>